<evidence type="ECO:0000313" key="3">
    <source>
        <dbReference type="EMBL" id="URN95088.1"/>
    </source>
</evidence>
<dbReference type="Pfam" id="PF01903">
    <property type="entry name" value="CbiX"/>
    <property type="match status" value="1"/>
</dbReference>
<sequence length="278" mass="31377">MKPGILVISHGSREVSWVKQVEELVSEATVLFKQYLLGEERSETSMQQHVDASKESPSIPIYASYLELVEGKLIQDGITALEQEGVTHIHVMPLFVSYGSSHIDEIKQAFGFEPVSDFIGDLEPFDVQAHVDFHEPIVDDPEVIVILQQQLQRLSHNPSHEGVLLLGHGSSYDYFYQLWDKGMKQLMDKLSIGVSFAAMDYAPLLPEQSKAHLEQMQALDQVKSVIVLPIFISPGYFTRTLIPSRLSGLDYVYTGETLLPHPEMAKLLYRRFISMCNV</sequence>
<evidence type="ECO:0000256" key="1">
    <source>
        <dbReference type="ARBA" id="ARBA00022723"/>
    </source>
</evidence>
<dbReference type="InterPro" id="IPR002762">
    <property type="entry name" value="CbiX-like"/>
</dbReference>
<dbReference type="Gene3D" id="3.40.50.1400">
    <property type="match status" value="2"/>
</dbReference>
<dbReference type="SUPFAM" id="SSF53800">
    <property type="entry name" value="Chelatase"/>
    <property type="match status" value="1"/>
</dbReference>
<reference evidence="3" key="1">
    <citation type="submission" date="2022-05" db="EMBL/GenBank/DDBJ databases">
        <title>Novel bacterial taxa in a minimal lignocellulolytic consortium and its capacity to transform plastics disclosed by genome-resolved metagenomics.</title>
        <authorList>
            <person name="Rodriguez C.A.D."/>
            <person name="Diaz-Garcia L."/>
            <person name="Herrera K."/>
            <person name="Tarazona N.A."/>
            <person name="Sproer C."/>
            <person name="Overmann J."/>
            <person name="Jimenez D.J."/>
        </authorList>
    </citation>
    <scope>NUCLEOTIDE SEQUENCE</scope>
    <source>
        <strain evidence="3">MAG5</strain>
    </source>
</reference>
<gene>
    <name evidence="3" type="ORF">NAG76_02190</name>
</gene>
<dbReference type="EMBL" id="CP097899">
    <property type="protein sequence ID" value="URN95088.1"/>
    <property type="molecule type" value="Genomic_DNA"/>
</dbReference>
<dbReference type="KEGG" id="plig:NAG76_02190"/>
<dbReference type="InterPro" id="IPR050963">
    <property type="entry name" value="Sirohydro_Cobaltochel/CbiX"/>
</dbReference>
<keyword evidence="1" id="KW-0479">Metal-binding</keyword>
<evidence type="ECO:0000313" key="4">
    <source>
        <dbReference type="Proteomes" id="UP001056756"/>
    </source>
</evidence>
<name>A0A9J6ZGU4_9BACL</name>
<dbReference type="PANTHER" id="PTHR33542">
    <property type="entry name" value="SIROHYDROCHLORIN FERROCHELATASE, CHLOROPLASTIC"/>
    <property type="match status" value="1"/>
</dbReference>
<dbReference type="Proteomes" id="UP001056756">
    <property type="component" value="Chromosome"/>
</dbReference>
<organism evidence="3 4">
    <name type="scientific">Candidatus Pristimantibacillus lignocellulolyticus</name>
    <dbReference type="NCBI Taxonomy" id="2994561"/>
    <lineage>
        <taxon>Bacteria</taxon>
        <taxon>Bacillati</taxon>
        <taxon>Bacillota</taxon>
        <taxon>Bacilli</taxon>
        <taxon>Bacillales</taxon>
        <taxon>Paenibacillaceae</taxon>
        <taxon>Candidatus Pristimantibacillus</taxon>
    </lineage>
</organism>
<dbReference type="PANTHER" id="PTHR33542:SF3">
    <property type="entry name" value="SIROHYDROCHLORIN FERROCHELATASE, CHLOROPLASTIC"/>
    <property type="match status" value="1"/>
</dbReference>
<accession>A0A9J6ZGU4</accession>
<proteinExistence type="predicted"/>
<protein>
    <submittedName>
        <fullName evidence="3">Cobalamin biosynthesis protein CbiX</fullName>
    </submittedName>
</protein>
<dbReference type="AlphaFoldDB" id="A0A9J6ZGU4"/>
<evidence type="ECO:0000256" key="2">
    <source>
        <dbReference type="ARBA" id="ARBA00023239"/>
    </source>
</evidence>
<dbReference type="GO" id="GO:0016829">
    <property type="term" value="F:lyase activity"/>
    <property type="evidence" value="ECO:0007669"/>
    <property type="project" value="UniProtKB-KW"/>
</dbReference>
<dbReference type="GO" id="GO:0046872">
    <property type="term" value="F:metal ion binding"/>
    <property type="evidence" value="ECO:0007669"/>
    <property type="project" value="UniProtKB-KW"/>
</dbReference>
<keyword evidence="2" id="KW-0456">Lyase</keyword>